<organism evidence="6 9">
    <name type="scientific">Rotaria sordida</name>
    <dbReference type="NCBI Taxonomy" id="392033"/>
    <lineage>
        <taxon>Eukaryota</taxon>
        <taxon>Metazoa</taxon>
        <taxon>Spiralia</taxon>
        <taxon>Gnathifera</taxon>
        <taxon>Rotifera</taxon>
        <taxon>Eurotatoria</taxon>
        <taxon>Bdelloidea</taxon>
        <taxon>Philodinida</taxon>
        <taxon>Philodinidae</taxon>
        <taxon>Rotaria</taxon>
    </lineage>
</organism>
<dbReference type="EMBL" id="CAJOBD010008410">
    <property type="protein sequence ID" value="CAF4111977.1"/>
    <property type="molecule type" value="Genomic_DNA"/>
</dbReference>
<accession>A0A818RE76</accession>
<evidence type="ECO:0008006" key="11">
    <source>
        <dbReference type="Google" id="ProtNLM"/>
    </source>
</evidence>
<dbReference type="EMBL" id="CAJOAX010000830">
    <property type="protein sequence ID" value="CAF3656107.1"/>
    <property type="molecule type" value="Genomic_DNA"/>
</dbReference>
<evidence type="ECO:0000313" key="4">
    <source>
        <dbReference type="EMBL" id="CAF1179554.1"/>
    </source>
</evidence>
<protein>
    <recommendedName>
        <fullName evidence="11">B box-type domain-containing protein</fullName>
    </recommendedName>
</protein>
<dbReference type="EMBL" id="CAJOBE010002561">
    <property type="protein sequence ID" value="CAF3830102.1"/>
    <property type="molecule type" value="Genomic_DNA"/>
</dbReference>
<dbReference type="Proteomes" id="UP000663874">
    <property type="component" value="Unassembled WGS sequence"/>
</dbReference>
<reference evidence="6" key="1">
    <citation type="submission" date="2021-02" db="EMBL/GenBank/DDBJ databases">
        <authorList>
            <person name="Nowell W R."/>
        </authorList>
    </citation>
    <scope>NUCLEOTIDE SEQUENCE</scope>
</reference>
<proteinExistence type="predicted"/>
<keyword evidence="10" id="KW-1185">Reference proteome</keyword>
<sequence>MHNNNVSQRHCAKCGKTGGLLICEGCQLTFCSRHAAQHRQELAYQLENIMQEHHILQQNIERSSNEYFHLQKIDKWEKESIRKIKIAAEIARADLRQLIDKPKRQLIRISRDIAYDLNSSMKTDDFSEKDLIRWIKKLNDLRLEIRSSYSIELIEDQRFPIYPIVITHNKFPNIYKNNPNINNPLNPNSEELFFKTTSSASIENGGIIIKHIGPDLNYAHILGKQFYSQGRHTTRFKIVQCTLPYIIFFGCISSNVVQKVLNYNSSSVVGWFGYNEIYQHGIWNNNLDMHDYDSNQIQKNDILNLTFDCDRKEIELFHERINKTHRLQVDIDKAPFPWQILVVLVHEDDCVRILPKR</sequence>
<name>A0A818RE76_9BILA</name>
<dbReference type="EMBL" id="CAJNOH010000007">
    <property type="protein sequence ID" value="CAF0737318.1"/>
    <property type="molecule type" value="Genomic_DNA"/>
</dbReference>
<evidence type="ECO:0000313" key="5">
    <source>
        <dbReference type="EMBL" id="CAF1393928.1"/>
    </source>
</evidence>
<dbReference type="Proteomes" id="UP000663854">
    <property type="component" value="Unassembled WGS sequence"/>
</dbReference>
<dbReference type="Proteomes" id="UP000663870">
    <property type="component" value="Unassembled WGS sequence"/>
</dbReference>
<evidence type="ECO:0000313" key="1">
    <source>
        <dbReference type="EMBL" id="CAF0737318.1"/>
    </source>
</evidence>
<evidence type="ECO:0000313" key="3">
    <source>
        <dbReference type="EMBL" id="CAF1130881.1"/>
    </source>
</evidence>
<dbReference type="Proteomes" id="UP000663836">
    <property type="component" value="Unassembled WGS sequence"/>
</dbReference>
<dbReference type="Proteomes" id="UP000663889">
    <property type="component" value="Unassembled WGS sequence"/>
</dbReference>
<evidence type="ECO:0000313" key="6">
    <source>
        <dbReference type="EMBL" id="CAF3656107.1"/>
    </source>
</evidence>
<comment type="caution">
    <text evidence="6">The sequence shown here is derived from an EMBL/GenBank/DDBJ whole genome shotgun (WGS) entry which is preliminary data.</text>
</comment>
<evidence type="ECO:0000313" key="8">
    <source>
        <dbReference type="EMBL" id="CAF4111977.1"/>
    </source>
</evidence>
<dbReference type="Proteomes" id="UP000663823">
    <property type="component" value="Unassembled WGS sequence"/>
</dbReference>
<evidence type="ECO:0000313" key="7">
    <source>
        <dbReference type="EMBL" id="CAF3830102.1"/>
    </source>
</evidence>
<evidence type="ECO:0000313" key="10">
    <source>
        <dbReference type="Proteomes" id="UP000663870"/>
    </source>
</evidence>
<dbReference type="Proteomes" id="UP000663864">
    <property type="component" value="Unassembled WGS sequence"/>
</dbReference>
<dbReference type="OrthoDB" id="9985407at2759"/>
<gene>
    <name evidence="7" type="ORF">FNK824_LOCUS16700</name>
    <name evidence="8" type="ORF">JBS370_LOCUS32238</name>
    <name evidence="5" type="ORF">JXQ802_LOCUS34364</name>
    <name evidence="6" type="ORF">OTI717_LOCUS9644</name>
    <name evidence="1" type="ORF">PYM288_LOCUS1337</name>
    <name evidence="3" type="ORF">RFH988_LOCUS20859</name>
    <name evidence="4" type="ORF">SEV965_LOCUS19977</name>
    <name evidence="2" type="ORF">ZHD862_LOCUS6839</name>
</gene>
<dbReference type="Proteomes" id="UP000663882">
    <property type="component" value="Unassembled WGS sequence"/>
</dbReference>
<dbReference type="AlphaFoldDB" id="A0A818RE76"/>
<dbReference type="EMBL" id="CAJNOL010001628">
    <property type="protein sequence ID" value="CAF1393928.1"/>
    <property type="molecule type" value="Genomic_DNA"/>
</dbReference>
<evidence type="ECO:0000313" key="2">
    <source>
        <dbReference type="EMBL" id="CAF0890139.1"/>
    </source>
</evidence>
<evidence type="ECO:0000313" key="9">
    <source>
        <dbReference type="Proteomes" id="UP000663823"/>
    </source>
</evidence>
<dbReference type="EMBL" id="CAJNOO010001299">
    <property type="protein sequence ID" value="CAF1130881.1"/>
    <property type="molecule type" value="Genomic_DNA"/>
</dbReference>
<dbReference type="EMBL" id="CAJNOU010001273">
    <property type="protein sequence ID" value="CAF1179554.1"/>
    <property type="molecule type" value="Genomic_DNA"/>
</dbReference>
<dbReference type="EMBL" id="CAJNOT010000200">
    <property type="protein sequence ID" value="CAF0890139.1"/>
    <property type="molecule type" value="Genomic_DNA"/>
</dbReference>